<proteinExistence type="predicted"/>
<dbReference type="InterPro" id="IPR029071">
    <property type="entry name" value="Ubiquitin-like_domsf"/>
</dbReference>
<dbReference type="PANTHER" id="PTHR12948">
    <property type="entry name" value="NEDD8 ULTIMATE BUSTER-1 BS4 PROTEIN"/>
    <property type="match status" value="1"/>
</dbReference>
<feature type="domain" description="UBA" evidence="2">
    <location>
        <begin position="260"/>
        <end position="300"/>
    </location>
</feature>
<evidence type="ECO:0000256" key="1">
    <source>
        <dbReference type="SAM" id="MobiDB-lite"/>
    </source>
</evidence>
<dbReference type="SUPFAM" id="SSF46934">
    <property type="entry name" value="UBA-like"/>
    <property type="match status" value="2"/>
</dbReference>
<dbReference type="SMART" id="SM00165">
    <property type="entry name" value="UBA"/>
    <property type="match status" value="3"/>
</dbReference>
<dbReference type="EMBL" id="QGKX02001521">
    <property type="protein sequence ID" value="KAF3510059.1"/>
    <property type="molecule type" value="Genomic_DNA"/>
</dbReference>
<dbReference type="PROSITE" id="PS50030">
    <property type="entry name" value="UBA"/>
    <property type="match status" value="3"/>
</dbReference>
<dbReference type="PANTHER" id="PTHR12948:SF3">
    <property type="entry name" value="NEDD8 ULTIMATE BUSTER 1"/>
    <property type="match status" value="1"/>
</dbReference>
<dbReference type="PROSITE" id="PS50053">
    <property type="entry name" value="UBIQUITIN_2"/>
    <property type="match status" value="1"/>
</dbReference>
<feature type="domain" description="UBA" evidence="2">
    <location>
        <begin position="188"/>
        <end position="228"/>
    </location>
</feature>
<dbReference type="InterPro" id="IPR009060">
    <property type="entry name" value="UBA-like_sf"/>
</dbReference>
<accession>A0A8S9P318</accession>
<gene>
    <name evidence="4" type="ORF">F2Q69_00004386</name>
</gene>
<evidence type="ECO:0008006" key="6">
    <source>
        <dbReference type="Google" id="ProtNLM"/>
    </source>
</evidence>
<dbReference type="GO" id="GO:0031593">
    <property type="term" value="F:polyubiquitin modification-dependent protein binding"/>
    <property type="evidence" value="ECO:0007669"/>
    <property type="project" value="UniProtKB-ARBA"/>
</dbReference>
<dbReference type="Proteomes" id="UP000712600">
    <property type="component" value="Unassembled WGS sequence"/>
</dbReference>
<evidence type="ECO:0000259" key="2">
    <source>
        <dbReference type="PROSITE" id="PS50030"/>
    </source>
</evidence>
<dbReference type="InterPro" id="IPR000626">
    <property type="entry name" value="Ubiquitin-like_dom"/>
</dbReference>
<dbReference type="InterPro" id="IPR015940">
    <property type="entry name" value="UBA"/>
</dbReference>
<dbReference type="GO" id="GO:2000058">
    <property type="term" value="P:regulation of ubiquitin-dependent protein catabolic process"/>
    <property type="evidence" value="ECO:0007669"/>
    <property type="project" value="TreeGrafter"/>
</dbReference>
<organism evidence="4 5">
    <name type="scientific">Brassica cretica</name>
    <name type="common">Mustard</name>
    <dbReference type="NCBI Taxonomy" id="69181"/>
    <lineage>
        <taxon>Eukaryota</taxon>
        <taxon>Viridiplantae</taxon>
        <taxon>Streptophyta</taxon>
        <taxon>Embryophyta</taxon>
        <taxon>Tracheophyta</taxon>
        <taxon>Spermatophyta</taxon>
        <taxon>Magnoliopsida</taxon>
        <taxon>eudicotyledons</taxon>
        <taxon>Gunneridae</taxon>
        <taxon>Pentapetalae</taxon>
        <taxon>rosids</taxon>
        <taxon>malvids</taxon>
        <taxon>Brassicales</taxon>
        <taxon>Brassicaceae</taxon>
        <taxon>Brassiceae</taxon>
        <taxon>Brassica</taxon>
    </lineage>
</organism>
<dbReference type="Gene3D" id="3.10.20.90">
    <property type="entry name" value="Phosphatidylinositol 3-kinase Catalytic Subunit, Chain A, domain 1"/>
    <property type="match status" value="1"/>
</dbReference>
<dbReference type="InterPro" id="IPR039749">
    <property type="entry name" value="NUB1"/>
</dbReference>
<feature type="non-terminal residue" evidence="4">
    <location>
        <position position="417"/>
    </location>
</feature>
<dbReference type="SUPFAM" id="SSF54236">
    <property type="entry name" value="Ubiquitin-like"/>
    <property type="match status" value="1"/>
</dbReference>
<feature type="compositionally biased region" description="Polar residues" evidence="1">
    <location>
        <begin position="359"/>
        <end position="386"/>
    </location>
</feature>
<comment type="caution">
    <text evidence="4">The sequence shown here is derived from an EMBL/GenBank/DDBJ whole genome shotgun (WGS) entry which is preliminary data.</text>
</comment>
<evidence type="ECO:0000313" key="5">
    <source>
        <dbReference type="Proteomes" id="UP000712600"/>
    </source>
</evidence>
<reference evidence="4" key="1">
    <citation type="submission" date="2019-12" db="EMBL/GenBank/DDBJ databases">
        <title>Genome sequencing and annotation of Brassica cretica.</title>
        <authorList>
            <person name="Studholme D.J."/>
            <person name="Sarris P."/>
        </authorList>
    </citation>
    <scope>NUCLEOTIDE SEQUENCE</scope>
    <source>
        <strain evidence="4">PFS-109/04</strain>
        <tissue evidence="4">Leaf</tissue>
    </source>
</reference>
<evidence type="ECO:0000259" key="3">
    <source>
        <dbReference type="PROSITE" id="PS50053"/>
    </source>
</evidence>
<name>A0A8S9P318_BRACR</name>
<sequence length="417" mass="45899">MTKLKVAGTWGGILEVELDNWTLTMLRDEVANRSGLDPESIKLICAGKILKADDGDDDPKTLAQLGIKENSKILSSRGAAPDEGKAIMAEEERSRRLSRLKAAATALSKRHVDGSLPMEDYNIELEDQGGQQVKFGSETDQSATMMGLMLHAKAKSLIETGLYVDALEVLAMAEESFLLCDPKILELQIPDETLSVVMGMGFHEKDAKRALRLNNKDIATSVDFLIEERAKRAQKHKDDLQRQKEIFEQKTYGVTLMNKAVDMQMLDRLVLIGYARDLAAESLRRHENDFQKALDALTSPEVNSSIQVYIESRKRKRQEQQVGITVDELVSMGFERGQATSALEVGGKREDIIQRLLSSPAANPGTASASGSAFTENGGATSSTNHEIVAEAKDSEMEDDTADEIPSNGEVEERDLE</sequence>
<feature type="region of interest" description="Disordered" evidence="1">
    <location>
        <begin position="359"/>
        <end position="417"/>
    </location>
</feature>
<dbReference type="Gene3D" id="1.10.8.10">
    <property type="entry name" value="DNA helicase RuvA subunit, C-terminal domain"/>
    <property type="match status" value="1"/>
</dbReference>
<feature type="domain" description="UBA" evidence="2">
    <location>
        <begin position="316"/>
        <end position="359"/>
    </location>
</feature>
<feature type="domain" description="Ubiquitin-like" evidence="3">
    <location>
        <begin position="22"/>
        <end position="73"/>
    </location>
</feature>
<dbReference type="AlphaFoldDB" id="A0A8S9P318"/>
<protein>
    <recommendedName>
        <fullName evidence="6">UBA domain-containing protein</fullName>
    </recommendedName>
</protein>
<evidence type="ECO:0000313" key="4">
    <source>
        <dbReference type="EMBL" id="KAF3510059.1"/>
    </source>
</evidence>